<dbReference type="InterPro" id="IPR028098">
    <property type="entry name" value="Glyco_trans_4-like_N"/>
</dbReference>
<dbReference type="AlphaFoldDB" id="A0AAE8HJG2"/>
<evidence type="ECO:0000313" key="3">
    <source>
        <dbReference type="EMBL" id="SDW25904.1"/>
    </source>
</evidence>
<feature type="domain" description="Glycosyl transferase family 1" evidence="1">
    <location>
        <begin position="235"/>
        <end position="363"/>
    </location>
</feature>
<dbReference type="CDD" id="cd03801">
    <property type="entry name" value="GT4_PimA-like"/>
    <property type="match status" value="1"/>
</dbReference>
<feature type="domain" description="Glycosyltransferase subfamily 4-like N-terminal" evidence="2">
    <location>
        <begin position="16"/>
        <end position="227"/>
    </location>
</feature>
<sequence length="397" mass="45385">MLKNVVVINDFDYIQGGASKVAIQTANLLKENNPDLNVYFFSGAHDSKSNLRSDVISICTNQGESLKSKNKLKGAIDNLYNFKAKKLLKELLLTLDRDETIIHVHGWTKCLSSSVFDVAFKMNFKLVLTLHDYFTACPNGGYFNYQKNEIWTVKPFSLKYILTNCDSRNYFFHLYRLLRFFIQDKIVRLNDRLTDVITISDFSENILKKTLSPSTHIHRVYNPIDLDPNREIVDYTKNDYFLYVGRISKEKGVDVFCEGVTKANKKGVVVGDGSELEKLKNKYPNIEFVGWKNSQEVKEYMKKAKALIIPSRWYEAAPLTPIEALQYGIPIISSDCNATIDYLESDKNGAVFSISSENLDEIISTFSDCYKPSIPFVSNYSQDITALYNEIIIVKES</sequence>
<organism evidence="3 4">
    <name type="scientific">Streptococcus equinus</name>
    <name type="common">Streptococcus bovis</name>
    <dbReference type="NCBI Taxonomy" id="1335"/>
    <lineage>
        <taxon>Bacteria</taxon>
        <taxon>Bacillati</taxon>
        <taxon>Bacillota</taxon>
        <taxon>Bacilli</taxon>
        <taxon>Lactobacillales</taxon>
        <taxon>Streptococcaceae</taxon>
        <taxon>Streptococcus</taxon>
    </lineage>
</organism>
<evidence type="ECO:0000259" key="2">
    <source>
        <dbReference type="Pfam" id="PF13439"/>
    </source>
</evidence>
<dbReference type="SUPFAM" id="SSF53756">
    <property type="entry name" value="UDP-Glycosyltransferase/glycogen phosphorylase"/>
    <property type="match status" value="1"/>
</dbReference>
<name>A0AAE8HJG2_STREI</name>
<dbReference type="PANTHER" id="PTHR12526:SF630">
    <property type="entry name" value="GLYCOSYLTRANSFERASE"/>
    <property type="match status" value="1"/>
</dbReference>
<dbReference type="RefSeq" id="WP_074601713.1">
    <property type="nucleotide sequence ID" value="NZ_FNMW01000001.1"/>
</dbReference>
<dbReference type="GO" id="GO:0016757">
    <property type="term" value="F:glycosyltransferase activity"/>
    <property type="evidence" value="ECO:0007669"/>
    <property type="project" value="InterPro"/>
</dbReference>
<dbReference type="Pfam" id="PF13439">
    <property type="entry name" value="Glyco_transf_4"/>
    <property type="match status" value="1"/>
</dbReference>
<accession>A0AAE8HJG2</accession>
<reference evidence="3 4" key="1">
    <citation type="submission" date="2016-10" db="EMBL/GenBank/DDBJ databases">
        <authorList>
            <person name="Varghese N."/>
            <person name="Submissions S."/>
        </authorList>
    </citation>
    <scope>NUCLEOTIDE SEQUENCE [LARGE SCALE GENOMIC DNA]</scope>
    <source>
        <strain evidence="3 4">Sb17</strain>
    </source>
</reference>
<evidence type="ECO:0000259" key="1">
    <source>
        <dbReference type="Pfam" id="PF00534"/>
    </source>
</evidence>
<dbReference type="PANTHER" id="PTHR12526">
    <property type="entry name" value="GLYCOSYLTRANSFERASE"/>
    <property type="match status" value="1"/>
</dbReference>
<comment type="caution">
    <text evidence="3">The sequence shown here is derived from an EMBL/GenBank/DDBJ whole genome shotgun (WGS) entry which is preliminary data.</text>
</comment>
<dbReference type="Pfam" id="PF00534">
    <property type="entry name" value="Glycos_transf_1"/>
    <property type="match status" value="1"/>
</dbReference>
<protein>
    <submittedName>
        <fullName evidence="3">Glycosyltransferase involved in cell wall bisynthesis</fullName>
    </submittedName>
</protein>
<proteinExistence type="predicted"/>
<dbReference type="EMBL" id="FNMW01000001">
    <property type="protein sequence ID" value="SDW25904.1"/>
    <property type="molecule type" value="Genomic_DNA"/>
</dbReference>
<gene>
    <name evidence="3" type="ORF">SAMN05216415_0328</name>
</gene>
<evidence type="ECO:0000313" key="4">
    <source>
        <dbReference type="Proteomes" id="UP000182107"/>
    </source>
</evidence>
<dbReference type="Proteomes" id="UP000182107">
    <property type="component" value="Unassembled WGS sequence"/>
</dbReference>
<dbReference type="Gene3D" id="3.40.50.2000">
    <property type="entry name" value="Glycogen Phosphorylase B"/>
    <property type="match status" value="2"/>
</dbReference>
<dbReference type="InterPro" id="IPR001296">
    <property type="entry name" value="Glyco_trans_1"/>
</dbReference>